<dbReference type="Pfam" id="PF13191">
    <property type="entry name" value="AAA_16"/>
    <property type="match status" value="1"/>
</dbReference>
<evidence type="ECO:0000259" key="4">
    <source>
        <dbReference type="PROSITE" id="PS50043"/>
    </source>
</evidence>
<dbReference type="Gene3D" id="3.40.50.300">
    <property type="entry name" value="P-loop containing nucleotide triphosphate hydrolases"/>
    <property type="match status" value="1"/>
</dbReference>
<evidence type="ECO:0000256" key="2">
    <source>
        <dbReference type="ARBA" id="ARBA00023125"/>
    </source>
</evidence>
<dbReference type="InterPro" id="IPR027417">
    <property type="entry name" value="P-loop_NTPase"/>
</dbReference>
<dbReference type="PROSITE" id="PS50043">
    <property type="entry name" value="HTH_LUXR_2"/>
    <property type="match status" value="1"/>
</dbReference>
<sequence>MAARGVADTTGGESIGSGMEKLVLRPGLFGRLAATARVTVVSGSAGSGKSVLLRSWIERTGLAGQVAWAAARGDERDPQGFWVSVFDALRRTVAGSALVQPLTPAPDLDGWTLVERLLADLARLPDPLWLVVDDVHELSAEALRQLELLVLRAPPELRFVLSTRHDVRLGLHRLRLEGALAEIRERDLRFSPSEAGELFQAAGLKLSAATIALLHQRTEGWVAGLRLAALSLAGHPDPEGFAAGFSGSDRTVAEFLLAEVLERQDPAIRRLLLRTSVLEQINGELADVLTGGGESERILQDLERANAFVVALDAGRSWFRYHRMFADLLQLELRREAPAEVADLHRTCAAWFAEHGHAVQAVRHAQAAEDWASAAAFLADAWPTLYLDGRAATIHELLTAFPAEVRAANAELAILVAADEAAFGVIETAEWYLGVAEQRASSVAPDRRGQTRVLLSMARLLAARRRGNQEAVIAEARRVRHVAEGSDPAHPGLSEDLRAFASISVAITEDWTDRQAPARQLLTRAVELARRTGRPYLEFSGLAYLAALDVASSQDTAAQAYAEQVIELARRHGWTDEPSATIAYAIRGVALVWQARPEEAEPWIHRAERSLTVETEPSVGAGIHYIRGMLELVRGRDAEALAALRAAEPLTARLDLDTPYYLSAPTRALLLHALVRLGEVQRAERMVEGLDKQERARGEVRVAVAALKSAQDDPEGAIAELAPVKDDDSVRYGRRTWRVAAFVLEAAAREALGDSAAAERLLERSLDLAEPDGAVWHFLLCPPPEHLLARHARRTAHAWLVAEIQSMLAARRLPSPSSAQPPAPDPLSHSEIRVLRYLPTNLTAREIGGELGVSPNTVRTHIRGLYTKLGTHSRSDTVARARSLGLLAPSAR</sequence>
<dbReference type="InterPro" id="IPR016032">
    <property type="entry name" value="Sig_transdc_resp-reg_C-effctor"/>
</dbReference>
<feature type="domain" description="HTH luxR-type" evidence="4">
    <location>
        <begin position="820"/>
        <end position="885"/>
    </location>
</feature>
<evidence type="ECO:0000313" key="6">
    <source>
        <dbReference type="Proteomes" id="UP000730482"/>
    </source>
</evidence>
<dbReference type="InterPro" id="IPR000792">
    <property type="entry name" value="Tscrpt_reg_LuxR_C"/>
</dbReference>
<dbReference type="SMART" id="SM00421">
    <property type="entry name" value="HTH_LUXR"/>
    <property type="match status" value="1"/>
</dbReference>
<dbReference type="SUPFAM" id="SSF52540">
    <property type="entry name" value="P-loop containing nucleoside triphosphate hydrolases"/>
    <property type="match status" value="1"/>
</dbReference>
<keyword evidence="1" id="KW-0805">Transcription regulation</keyword>
<keyword evidence="6" id="KW-1185">Reference proteome</keyword>
<keyword evidence="3" id="KW-0804">Transcription</keyword>
<evidence type="ECO:0000256" key="1">
    <source>
        <dbReference type="ARBA" id="ARBA00023015"/>
    </source>
</evidence>
<evidence type="ECO:0000313" key="5">
    <source>
        <dbReference type="EMBL" id="MBS2552109.1"/>
    </source>
</evidence>
<dbReference type="Gene3D" id="1.25.40.10">
    <property type="entry name" value="Tetratricopeptide repeat domain"/>
    <property type="match status" value="1"/>
</dbReference>
<dbReference type="SUPFAM" id="SSF46894">
    <property type="entry name" value="C-terminal effector domain of the bipartite response regulators"/>
    <property type="match status" value="1"/>
</dbReference>
<evidence type="ECO:0000256" key="3">
    <source>
        <dbReference type="ARBA" id="ARBA00023163"/>
    </source>
</evidence>
<dbReference type="EMBL" id="JAAFYZ010000171">
    <property type="protein sequence ID" value="MBS2552109.1"/>
    <property type="molecule type" value="Genomic_DNA"/>
</dbReference>
<name>A0ABS5L1H6_9ACTN</name>
<accession>A0ABS5L1H6</accession>
<dbReference type="Pfam" id="PF25873">
    <property type="entry name" value="WHD_MalT"/>
    <property type="match status" value="1"/>
</dbReference>
<dbReference type="Gene3D" id="1.10.10.10">
    <property type="entry name" value="Winged helix-like DNA-binding domain superfamily/Winged helix DNA-binding domain"/>
    <property type="match status" value="1"/>
</dbReference>
<dbReference type="PANTHER" id="PTHR44688">
    <property type="entry name" value="DNA-BINDING TRANSCRIPTIONAL ACTIVATOR DEVR_DOSR"/>
    <property type="match status" value="1"/>
</dbReference>
<dbReference type="CDD" id="cd06170">
    <property type="entry name" value="LuxR_C_like"/>
    <property type="match status" value="1"/>
</dbReference>
<dbReference type="SUPFAM" id="SSF48452">
    <property type="entry name" value="TPR-like"/>
    <property type="match status" value="1"/>
</dbReference>
<comment type="caution">
    <text evidence="5">The sequence shown here is derived from an EMBL/GenBank/DDBJ whole genome shotgun (WGS) entry which is preliminary data.</text>
</comment>
<dbReference type="Pfam" id="PF00196">
    <property type="entry name" value="GerE"/>
    <property type="match status" value="1"/>
</dbReference>
<proteinExistence type="predicted"/>
<dbReference type="InterPro" id="IPR036388">
    <property type="entry name" value="WH-like_DNA-bd_sf"/>
</dbReference>
<dbReference type="InterPro" id="IPR011990">
    <property type="entry name" value="TPR-like_helical_dom_sf"/>
</dbReference>
<organism evidence="5 6">
    <name type="scientific">Catenulispora pinistramenti</name>
    <dbReference type="NCBI Taxonomy" id="2705254"/>
    <lineage>
        <taxon>Bacteria</taxon>
        <taxon>Bacillati</taxon>
        <taxon>Actinomycetota</taxon>
        <taxon>Actinomycetes</taxon>
        <taxon>Catenulisporales</taxon>
        <taxon>Catenulisporaceae</taxon>
        <taxon>Catenulispora</taxon>
    </lineage>
</organism>
<dbReference type="InterPro" id="IPR059106">
    <property type="entry name" value="WHD_MalT"/>
</dbReference>
<reference evidence="5 6" key="1">
    <citation type="submission" date="2020-02" db="EMBL/GenBank/DDBJ databases">
        <title>Acidophilic actinobacteria isolated from forest soil.</title>
        <authorList>
            <person name="Golinska P."/>
        </authorList>
    </citation>
    <scope>NUCLEOTIDE SEQUENCE [LARGE SCALE GENOMIC DNA]</scope>
    <source>
        <strain evidence="5 6">NL8</strain>
    </source>
</reference>
<dbReference type="Proteomes" id="UP000730482">
    <property type="component" value="Unassembled WGS sequence"/>
</dbReference>
<keyword evidence="2" id="KW-0238">DNA-binding</keyword>
<dbReference type="InterPro" id="IPR041664">
    <property type="entry name" value="AAA_16"/>
</dbReference>
<protein>
    <recommendedName>
        <fullName evidence="4">HTH luxR-type domain-containing protein</fullName>
    </recommendedName>
</protein>
<dbReference type="PANTHER" id="PTHR44688:SF16">
    <property type="entry name" value="DNA-BINDING TRANSCRIPTIONAL ACTIVATOR DEVR_DOSR"/>
    <property type="match status" value="1"/>
</dbReference>
<dbReference type="RefSeq" id="WP_212017385.1">
    <property type="nucleotide sequence ID" value="NZ_JAAFYZ010000171.1"/>
</dbReference>
<gene>
    <name evidence="5" type="ORF">KGQ19_35160</name>
</gene>